<dbReference type="EMBL" id="JAVRRT010000020">
    <property type="protein sequence ID" value="KAK5164352.1"/>
    <property type="molecule type" value="Genomic_DNA"/>
</dbReference>
<evidence type="ECO:0000313" key="4">
    <source>
        <dbReference type="Proteomes" id="UP001337655"/>
    </source>
</evidence>
<dbReference type="InterPro" id="IPR058268">
    <property type="entry name" value="DUF7962"/>
</dbReference>
<evidence type="ECO:0000313" key="3">
    <source>
        <dbReference type="EMBL" id="KAK5164352.1"/>
    </source>
</evidence>
<dbReference type="SUPFAM" id="SSF47616">
    <property type="entry name" value="GST C-terminal domain-like"/>
    <property type="match status" value="1"/>
</dbReference>
<dbReference type="RefSeq" id="XP_064654645.1">
    <property type="nucleotide sequence ID" value="XM_064807272.1"/>
</dbReference>
<proteinExistence type="predicted"/>
<dbReference type="SUPFAM" id="SSF52833">
    <property type="entry name" value="Thioredoxin-like"/>
    <property type="match status" value="1"/>
</dbReference>
<dbReference type="Pfam" id="PF25907">
    <property type="entry name" value="DUF7962"/>
    <property type="match status" value="1"/>
</dbReference>
<keyword evidence="4" id="KW-1185">Reference proteome</keyword>
<evidence type="ECO:0000259" key="1">
    <source>
        <dbReference type="Pfam" id="PF13417"/>
    </source>
</evidence>
<dbReference type="InterPro" id="IPR036282">
    <property type="entry name" value="Glutathione-S-Trfase_C_sf"/>
</dbReference>
<dbReference type="Proteomes" id="UP001337655">
    <property type="component" value="Unassembled WGS sequence"/>
</dbReference>
<dbReference type="GeneID" id="89931378"/>
<name>A0AAV9NWS1_9PEZI</name>
<protein>
    <recommendedName>
        <fullName evidence="5">GST N-terminal domain-containing protein</fullName>
    </recommendedName>
</protein>
<dbReference type="CDD" id="cd00570">
    <property type="entry name" value="GST_N_family"/>
    <property type="match status" value="1"/>
</dbReference>
<dbReference type="InterPro" id="IPR004045">
    <property type="entry name" value="Glutathione_S-Trfase_N"/>
</dbReference>
<gene>
    <name evidence="3" type="ORF">LTR77_010048</name>
</gene>
<reference evidence="3 4" key="1">
    <citation type="submission" date="2023-08" db="EMBL/GenBank/DDBJ databases">
        <title>Black Yeasts Isolated from many extreme environments.</title>
        <authorList>
            <person name="Coleine C."/>
            <person name="Stajich J.E."/>
            <person name="Selbmann L."/>
        </authorList>
    </citation>
    <scope>NUCLEOTIDE SEQUENCE [LARGE SCALE GENOMIC DNA]</scope>
    <source>
        <strain evidence="3 4">CCFEE 5935</strain>
    </source>
</reference>
<comment type="caution">
    <text evidence="3">The sequence shown here is derived from an EMBL/GenBank/DDBJ whole genome shotgun (WGS) entry which is preliminary data.</text>
</comment>
<feature type="domain" description="DUF7962" evidence="2">
    <location>
        <begin position="114"/>
        <end position="209"/>
    </location>
</feature>
<evidence type="ECO:0000259" key="2">
    <source>
        <dbReference type="Pfam" id="PF25907"/>
    </source>
</evidence>
<accession>A0AAV9NWS1</accession>
<dbReference type="InterPro" id="IPR036249">
    <property type="entry name" value="Thioredoxin-like_sf"/>
</dbReference>
<evidence type="ECO:0008006" key="5">
    <source>
        <dbReference type="Google" id="ProtNLM"/>
    </source>
</evidence>
<dbReference type="Pfam" id="PF13417">
    <property type="entry name" value="GST_N_3"/>
    <property type="match status" value="1"/>
</dbReference>
<dbReference type="AlphaFoldDB" id="A0AAV9NWS1"/>
<sequence>MAPPILHFDYESSPYARKTKWILNAAGVDFKRVDQPRVLPRPDLEAMGITYRRIPVLAVGKDVYCDSSLIISIVLDLSGSKLKRGGASDKAWEAWGAETFQAVVTLVPGPALSEVFVKDRKTVFPILNRKDFKELRPSGLADLRSRLAFLESEFLGNSSGPFSNGKEPSLADLHVVWPIYWALKALGAGQEPGLGKDDFPKVWAMIDALPEVKADTVSADDAKKTILGSEFLSSKMEVEKNDPLASETGKKVTVESLDAEPGAHPQVGKLVGLTKRELVLELDNGIRLHFPKEGYVVKAA</sequence>
<organism evidence="3 4">
    <name type="scientific">Saxophila tyrrhenica</name>
    <dbReference type="NCBI Taxonomy" id="1690608"/>
    <lineage>
        <taxon>Eukaryota</taxon>
        <taxon>Fungi</taxon>
        <taxon>Dikarya</taxon>
        <taxon>Ascomycota</taxon>
        <taxon>Pezizomycotina</taxon>
        <taxon>Dothideomycetes</taxon>
        <taxon>Dothideomycetidae</taxon>
        <taxon>Mycosphaerellales</taxon>
        <taxon>Extremaceae</taxon>
        <taxon>Saxophila</taxon>
    </lineage>
</organism>
<dbReference type="Gene3D" id="3.40.30.110">
    <property type="match status" value="2"/>
</dbReference>
<feature type="domain" description="GST N-terminal" evidence="1">
    <location>
        <begin position="8"/>
        <end position="75"/>
    </location>
</feature>